<feature type="transmembrane region" description="Helical" evidence="9">
    <location>
        <begin position="110"/>
        <end position="132"/>
    </location>
</feature>
<dbReference type="SMART" id="SM00730">
    <property type="entry name" value="PSN"/>
    <property type="match status" value="1"/>
</dbReference>
<feature type="region of interest" description="Disordered" evidence="8">
    <location>
        <begin position="519"/>
        <end position="561"/>
    </location>
</feature>
<feature type="compositionally biased region" description="Polar residues" evidence="8">
    <location>
        <begin position="519"/>
        <end position="533"/>
    </location>
</feature>
<feature type="compositionally biased region" description="Basic and acidic residues" evidence="8">
    <location>
        <begin position="534"/>
        <end position="557"/>
    </location>
</feature>
<feature type="transmembrane region" description="Helical" evidence="9">
    <location>
        <begin position="223"/>
        <end position="244"/>
    </location>
</feature>
<dbReference type="AlphaFoldDB" id="N1PZ22"/>
<evidence type="ECO:0000256" key="7">
    <source>
        <dbReference type="ARBA" id="ARBA00023136"/>
    </source>
</evidence>
<comment type="similarity">
    <text evidence="2">Belongs to the peptidase A22B family.</text>
</comment>
<dbReference type="STRING" id="675120.N1PZ22"/>
<dbReference type="GO" id="GO:0098553">
    <property type="term" value="C:lumenal side of endoplasmic reticulum membrane"/>
    <property type="evidence" value="ECO:0007669"/>
    <property type="project" value="TreeGrafter"/>
</dbReference>
<evidence type="ECO:0000256" key="1">
    <source>
        <dbReference type="ARBA" id="ARBA00004477"/>
    </source>
</evidence>
<sequence length="585" mass="64135">MSHNNSMGSVFETIGYYLEQNRAFLPMYGHLLLSALFPIYIGAHASLSRPSSAAKRKKTAKDQAEDEDDEEEEEAQVMEGLTPKDAIIFPVTAGIVLAGLYYLIKTYGASVINTVLSVYFSLVGTFSVAKLVNDTWTTVESFISPTYYRDDGKVYKLLNSERKAVQVYSLPETIKATSRESPFAGPFGRLPLPSPVRSLAWNARDLTKQKFVVKGYLKNLINFRAVLTCHNILSTVLGIIAVGYSFFDKPWWLTNIQGFAVSYGALQLMSPTTFATGTLILSGLFFYDIWAVFCTPLMVTVAKNLDVPIKLVFPRPDEPGAAPGEAPVKSYSMLGLGDIVLPGLVIALALRFDLYMHYLRQQKTRTAAAGSKTGDHSKSTATMDKAPYTLASGHWGDKFWTAGRVSTAVTLPLPPYLTDTFSKPYFHATMTGYVLGMIATLVFMSVFNHAQPALLYLVPGVLTSLWGTGLVRGELRQMWDFTETLTGEDVVVETETEEDANAEFKGFWSGLRDQLFGTSGKKQNDAFNSSSSKDAARTKKASGDSDASKEKASKEKASSVPEDTVFSFVVTHHKLASASTSLKAT</sequence>
<keyword evidence="11" id="KW-1185">Reference proteome</keyword>
<keyword evidence="7 9" id="KW-0472">Membrane</keyword>
<organism evidence="10 11">
    <name type="scientific">Dothistroma septosporum (strain NZE10 / CBS 128990)</name>
    <name type="common">Red band needle blight fungus</name>
    <name type="synonym">Mycosphaerella pini</name>
    <dbReference type="NCBI Taxonomy" id="675120"/>
    <lineage>
        <taxon>Eukaryota</taxon>
        <taxon>Fungi</taxon>
        <taxon>Dikarya</taxon>
        <taxon>Ascomycota</taxon>
        <taxon>Pezizomycotina</taxon>
        <taxon>Dothideomycetes</taxon>
        <taxon>Dothideomycetidae</taxon>
        <taxon>Mycosphaerellales</taxon>
        <taxon>Mycosphaerellaceae</taxon>
        <taxon>Dothistroma</taxon>
    </lineage>
</organism>
<dbReference type="EMBL" id="KB446535">
    <property type="protein sequence ID" value="EME48672.1"/>
    <property type="molecule type" value="Genomic_DNA"/>
</dbReference>
<evidence type="ECO:0000256" key="8">
    <source>
        <dbReference type="SAM" id="MobiDB-lite"/>
    </source>
</evidence>
<reference evidence="11" key="1">
    <citation type="journal article" date="2012" name="PLoS Genet.">
        <title>The genomes of the fungal plant pathogens Cladosporium fulvum and Dothistroma septosporum reveal adaptation to different hosts and lifestyles but also signatures of common ancestry.</title>
        <authorList>
            <person name="de Wit P.J.G.M."/>
            <person name="van der Burgt A."/>
            <person name="Oekmen B."/>
            <person name="Stergiopoulos I."/>
            <person name="Abd-Elsalam K.A."/>
            <person name="Aerts A.L."/>
            <person name="Bahkali A.H."/>
            <person name="Beenen H.G."/>
            <person name="Chettri P."/>
            <person name="Cox M.P."/>
            <person name="Datema E."/>
            <person name="de Vries R.P."/>
            <person name="Dhillon B."/>
            <person name="Ganley A.R."/>
            <person name="Griffiths S.A."/>
            <person name="Guo Y."/>
            <person name="Hamelin R.C."/>
            <person name="Henrissat B."/>
            <person name="Kabir M.S."/>
            <person name="Jashni M.K."/>
            <person name="Kema G."/>
            <person name="Klaubauf S."/>
            <person name="Lapidus A."/>
            <person name="Levasseur A."/>
            <person name="Lindquist E."/>
            <person name="Mehrabi R."/>
            <person name="Ohm R.A."/>
            <person name="Owen T.J."/>
            <person name="Salamov A."/>
            <person name="Schwelm A."/>
            <person name="Schijlen E."/>
            <person name="Sun H."/>
            <person name="van den Burg H.A."/>
            <person name="van Ham R.C.H.J."/>
            <person name="Zhang S."/>
            <person name="Goodwin S.B."/>
            <person name="Grigoriev I.V."/>
            <person name="Collemare J."/>
            <person name="Bradshaw R.E."/>
        </authorList>
    </citation>
    <scope>NUCLEOTIDE SEQUENCE [LARGE SCALE GENOMIC DNA]</scope>
    <source>
        <strain evidence="11">NZE10 / CBS 128990</strain>
    </source>
</reference>
<dbReference type="eggNOG" id="KOG2443">
    <property type="taxonomic scope" value="Eukaryota"/>
</dbReference>
<feature type="transmembrane region" description="Helical" evidence="9">
    <location>
        <begin position="278"/>
        <end position="299"/>
    </location>
</feature>
<evidence type="ECO:0000256" key="4">
    <source>
        <dbReference type="ARBA" id="ARBA00022801"/>
    </source>
</evidence>
<dbReference type="GO" id="GO:0006465">
    <property type="term" value="P:signal peptide processing"/>
    <property type="evidence" value="ECO:0007669"/>
    <property type="project" value="TreeGrafter"/>
</dbReference>
<keyword evidence="6 9" id="KW-1133">Transmembrane helix</keyword>
<feature type="compositionally biased region" description="Acidic residues" evidence="8">
    <location>
        <begin position="64"/>
        <end position="73"/>
    </location>
</feature>
<evidence type="ECO:0000256" key="3">
    <source>
        <dbReference type="ARBA" id="ARBA00022692"/>
    </source>
</evidence>
<name>N1PZ22_DOTSN</name>
<dbReference type="HOGENOM" id="CLU_023799_1_0_1"/>
<keyword evidence="4" id="KW-0378">Hydrolase</keyword>
<evidence type="ECO:0000313" key="10">
    <source>
        <dbReference type="EMBL" id="EME48672.1"/>
    </source>
</evidence>
<proteinExistence type="inferred from homology"/>
<reference evidence="10 11" key="2">
    <citation type="journal article" date="2012" name="PLoS Pathog.">
        <title>Diverse lifestyles and strategies of plant pathogenesis encoded in the genomes of eighteen Dothideomycetes fungi.</title>
        <authorList>
            <person name="Ohm R.A."/>
            <person name="Feau N."/>
            <person name="Henrissat B."/>
            <person name="Schoch C.L."/>
            <person name="Horwitz B.A."/>
            <person name="Barry K.W."/>
            <person name="Condon B.J."/>
            <person name="Copeland A.C."/>
            <person name="Dhillon B."/>
            <person name="Glaser F."/>
            <person name="Hesse C.N."/>
            <person name="Kosti I."/>
            <person name="LaButti K."/>
            <person name="Lindquist E.A."/>
            <person name="Lucas S."/>
            <person name="Salamov A.A."/>
            <person name="Bradshaw R.E."/>
            <person name="Ciuffetti L."/>
            <person name="Hamelin R.C."/>
            <person name="Kema G.H.J."/>
            <person name="Lawrence C."/>
            <person name="Scott J.A."/>
            <person name="Spatafora J.W."/>
            <person name="Turgeon B.G."/>
            <person name="de Wit P.J.G.M."/>
            <person name="Zhong S."/>
            <person name="Goodwin S.B."/>
            <person name="Grigoriev I.V."/>
        </authorList>
    </citation>
    <scope>NUCLEOTIDE SEQUENCE [LARGE SCALE GENOMIC DNA]</scope>
    <source>
        <strain evidence="11">NZE10 / CBS 128990</strain>
    </source>
</reference>
<feature type="transmembrane region" description="Helical" evidence="9">
    <location>
        <begin position="331"/>
        <end position="350"/>
    </location>
</feature>
<dbReference type="PANTHER" id="PTHR12174">
    <property type="entry name" value="SIGNAL PEPTIDE PEPTIDASE"/>
    <property type="match status" value="1"/>
</dbReference>
<keyword evidence="3 9" id="KW-0812">Transmembrane</keyword>
<feature type="region of interest" description="Disordered" evidence="8">
    <location>
        <begin position="54"/>
        <end position="73"/>
    </location>
</feature>
<dbReference type="InterPro" id="IPR007369">
    <property type="entry name" value="Peptidase_A22B_SPP"/>
</dbReference>
<dbReference type="OMA" id="TFWTGTL"/>
<evidence type="ECO:0000313" key="11">
    <source>
        <dbReference type="Proteomes" id="UP000016933"/>
    </source>
</evidence>
<feature type="transmembrane region" description="Helical" evidence="9">
    <location>
        <begin position="453"/>
        <end position="471"/>
    </location>
</feature>
<evidence type="ECO:0000256" key="6">
    <source>
        <dbReference type="ARBA" id="ARBA00022989"/>
    </source>
</evidence>
<keyword evidence="5" id="KW-0256">Endoplasmic reticulum</keyword>
<dbReference type="Proteomes" id="UP000016933">
    <property type="component" value="Unassembled WGS sequence"/>
</dbReference>
<dbReference type="GO" id="GO:0042500">
    <property type="term" value="F:aspartic endopeptidase activity, intramembrane cleaving"/>
    <property type="evidence" value="ECO:0007669"/>
    <property type="project" value="InterPro"/>
</dbReference>
<evidence type="ECO:0000256" key="9">
    <source>
        <dbReference type="SAM" id="Phobius"/>
    </source>
</evidence>
<dbReference type="Pfam" id="PF04258">
    <property type="entry name" value="Peptidase_A22B"/>
    <property type="match status" value="1"/>
</dbReference>
<dbReference type="GO" id="GO:0098554">
    <property type="term" value="C:cytoplasmic side of endoplasmic reticulum membrane"/>
    <property type="evidence" value="ECO:0007669"/>
    <property type="project" value="TreeGrafter"/>
</dbReference>
<feature type="transmembrane region" description="Helical" evidence="9">
    <location>
        <begin position="425"/>
        <end position="447"/>
    </location>
</feature>
<dbReference type="PANTHER" id="PTHR12174:SF23">
    <property type="entry name" value="MINOR HISTOCOMPATIBILITY ANTIGEN H13"/>
    <property type="match status" value="1"/>
</dbReference>
<protein>
    <submittedName>
        <fullName evidence="10">Uncharacterized protein</fullName>
    </submittedName>
</protein>
<feature type="transmembrane region" description="Helical" evidence="9">
    <location>
        <begin position="27"/>
        <end position="47"/>
    </location>
</feature>
<dbReference type="OrthoDB" id="29661at2759"/>
<comment type="subcellular location">
    <subcellularLocation>
        <location evidence="1">Endoplasmic reticulum membrane</location>
        <topology evidence="1">Multi-pass membrane protein</topology>
    </subcellularLocation>
</comment>
<feature type="transmembrane region" description="Helical" evidence="9">
    <location>
        <begin position="86"/>
        <end position="104"/>
    </location>
</feature>
<evidence type="ECO:0000256" key="2">
    <source>
        <dbReference type="ARBA" id="ARBA00006859"/>
    </source>
</evidence>
<accession>N1PZ22</accession>
<evidence type="ECO:0000256" key="5">
    <source>
        <dbReference type="ARBA" id="ARBA00022824"/>
    </source>
</evidence>
<gene>
    <name evidence="10" type="ORF">DOTSEDRAFT_39970</name>
</gene>
<dbReference type="GO" id="GO:0033619">
    <property type="term" value="P:membrane protein proteolysis"/>
    <property type="evidence" value="ECO:0007669"/>
    <property type="project" value="TreeGrafter"/>
</dbReference>
<dbReference type="InterPro" id="IPR006639">
    <property type="entry name" value="Preselin/SPP"/>
</dbReference>